<dbReference type="GO" id="GO:0005737">
    <property type="term" value="C:cytoplasm"/>
    <property type="evidence" value="ECO:0007669"/>
    <property type="project" value="TreeGrafter"/>
</dbReference>
<dbReference type="InterPro" id="IPR016032">
    <property type="entry name" value="Sig_transdc_resp-reg_C-effctor"/>
</dbReference>
<dbReference type="GO" id="GO:0006355">
    <property type="term" value="P:regulation of DNA-templated transcription"/>
    <property type="evidence" value="ECO:0007669"/>
    <property type="project" value="InterPro"/>
</dbReference>
<evidence type="ECO:0000256" key="2">
    <source>
        <dbReference type="ARBA" id="ARBA00022840"/>
    </source>
</evidence>
<evidence type="ECO:0000313" key="8">
    <source>
        <dbReference type="Proteomes" id="UP000019141"/>
    </source>
</evidence>
<dbReference type="SUPFAM" id="SSF52540">
    <property type="entry name" value="P-loop containing nucleoside triphosphate hydrolases"/>
    <property type="match status" value="1"/>
</dbReference>
<dbReference type="SUPFAM" id="SSF55073">
    <property type="entry name" value="Nucleotide cyclase"/>
    <property type="match status" value="1"/>
</dbReference>
<name>W4M014_ENTF1</name>
<feature type="domain" description="Guanylate cyclase" evidence="5">
    <location>
        <begin position="147"/>
        <end position="279"/>
    </location>
</feature>
<dbReference type="Pfam" id="PF00486">
    <property type="entry name" value="Trans_reg_C"/>
    <property type="match status" value="1"/>
</dbReference>
<dbReference type="SMART" id="SM00862">
    <property type="entry name" value="Trans_reg_C"/>
    <property type="match status" value="1"/>
</dbReference>
<reference evidence="7 8" key="1">
    <citation type="journal article" date="2014" name="Nature">
        <title>An environmental bacterial taxon with a large and distinct metabolic repertoire.</title>
        <authorList>
            <person name="Wilson M.C."/>
            <person name="Mori T."/>
            <person name="Ruckert C."/>
            <person name="Uria A.R."/>
            <person name="Helf M.J."/>
            <person name="Takada K."/>
            <person name="Gernert C."/>
            <person name="Steffens U.A."/>
            <person name="Heycke N."/>
            <person name="Schmitt S."/>
            <person name="Rinke C."/>
            <person name="Helfrich E.J."/>
            <person name="Brachmann A.O."/>
            <person name="Gurgui C."/>
            <person name="Wakimoto T."/>
            <person name="Kracht M."/>
            <person name="Crusemann M."/>
            <person name="Hentschel U."/>
            <person name="Abe I."/>
            <person name="Matsunaga S."/>
            <person name="Kalinowski J."/>
            <person name="Takeyama H."/>
            <person name="Piel J."/>
        </authorList>
    </citation>
    <scope>NUCLEOTIDE SEQUENCE [LARGE SCALE GENOMIC DNA]</scope>
    <source>
        <strain evidence="8">TSY1</strain>
        <plasmid evidence="7">pTSY</plasmid>
    </source>
</reference>
<dbReference type="HOGENOM" id="CLU_004435_3_1_7"/>
<geneLocation type="plasmid" evidence="7">
    <name>pTSY</name>
</geneLocation>
<dbReference type="InterPro" id="IPR036388">
    <property type="entry name" value="WH-like_DNA-bd_sf"/>
</dbReference>
<accession>W4M014</accession>
<keyword evidence="3 4" id="KW-0238">DNA-binding</keyword>
<keyword evidence="7" id="KW-0614">Plasmid</keyword>
<dbReference type="Pfam" id="PF00211">
    <property type="entry name" value="Guanylate_cyc"/>
    <property type="match status" value="1"/>
</dbReference>
<dbReference type="SUPFAM" id="SSF46894">
    <property type="entry name" value="C-terminal effector domain of the bipartite response regulators"/>
    <property type="match status" value="1"/>
</dbReference>
<protein>
    <recommendedName>
        <fullName evidence="9">OmpR/PhoB-type domain-containing protein</fullName>
    </recommendedName>
</protein>
<dbReference type="GO" id="GO:0009190">
    <property type="term" value="P:cyclic nucleotide biosynthetic process"/>
    <property type="evidence" value="ECO:0007669"/>
    <property type="project" value="InterPro"/>
</dbReference>
<dbReference type="Gene3D" id="1.10.10.10">
    <property type="entry name" value="Winged helix-like DNA-binding domain superfamily/Winged helix DNA-binding domain"/>
    <property type="match status" value="1"/>
</dbReference>
<feature type="domain" description="OmpR/PhoB-type" evidence="6">
    <location>
        <begin position="1"/>
        <end position="98"/>
    </location>
</feature>
<dbReference type="GO" id="GO:0000160">
    <property type="term" value="P:phosphorelay signal transduction system"/>
    <property type="evidence" value="ECO:0007669"/>
    <property type="project" value="InterPro"/>
</dbReference>
<dbReference type="CDD" id="cd07302">
    <property type="entry name" value="CHD"/>
    <property type="match status" value="1"/>
</dbReference>
<dbReference type="AlphaFoldDB" id="W4M014"/>
<dbReference type="Proteomes" id="UP000019141">
    <property type="component" value="Unassembled WGS sequence"/>
</dbReference>
<keyword evidence="2" id="KW-0067">ATP-binding</keyword>
<dbReference type="PANTHER" id="PTHR16305">
    <property type="entry name" value="TESTICULAR SOLUBLE ADENYLYL CYCLASE"/>
    <property type="match status" value="1"/>
</dbReference>
<dbReference type="GO" id="GO:0003677">
    <property type="term" value="F:DNA binding"/>
    <property type="evidence" value="ECO:0007669"/>
    <property type="project" value="UniProtKB-UniRule"/>
</dbReference>
<evidence type="ECO:0000256" key="1">
    <source>
        <dbReference type="ARBA" id="ARBA00022741"/>
    </source>
</evidence>
<dbReference type="InterPro" id="IPR001867">
    <property type="entry name" value="OmpR/PhoB-type_DNA-bd"/>
</dbReference>
<feature type="DNA-binding region" description="OmpR/PhoB-type" evidence="4">
    <location>
        <begin position="1"/>
        <end position="98"/>
    </location>
</feature>
<dbReference type="SMART" id="SM00044">
    <property type="entry name" value="CYCc"/>
    <property type="match status" value="1"/>
</dbReference>
<evidence type="ECO:0000313" key="7">
    <source>
        <dbReference type="EMBL" id="ETX03498.1"/>
    </source>
</evidence>
<dbReference type="PANTHER" id="PTHR16305:SF28">
    <property type="entry name" value="GUANYLATE CYCLASE DOMAIN-CONTAINING PROTEIN"/>
    <property type="match status" value="1"/>
</dbReference>
<dbReference type="InterPro" id="IPR027417">
    <property type="entry name" value="P-loop_NTPase"/>
</dbReference>
<proteinExistence type="predicted"/>
<keyword evidence="1" id="KW-0547">Nucleotide-binding</keyword>
<dbReference type="PROSITE" id="PS51755">
    <property type="entry name" value="OMPR_PHOB"/>
    <property type="match status" value="1"/>
</dbReference>
<evidence type="ECO:0000256" key="4">
    <source>
        <dbReference type="PROSITE-ProRule" id="PRU01091"/>
    </source>
</evidence>
<evidence type="ECO:0008006" key="9">
    <source>
        <dbReference type="Google" id="ProtNLM"/>
    </source>
</evidence>
<evidence type="ECO:0000256" key="3">
    <source>
        <dbReference type="ARBA" id="ARBA00023125"/>
    </source>
</evidence>
<dbReference type="EMBL" id="AZHW01000038">
    <property type="protein sequence ID" value="ETX03498.1"/>
    <property type="molecule type" value="Genomic_DNA"/>
</dbReference>
<dbReference type="Pfam" id="PF13424">
    <property type="entry name" value="TPR_12"/>
    <property type="match status" value="1"/>
</dbReference>
<dbReference type="SUPFAM" id="SSF48452">
    <property type="entry name" value="TPR-like"/>
    <property type="match status" value="2"/>
</dbReference>
<dbReference type="GO" id="GO:0005524">
    <property type="term" value="F:ATP binding"/>
    <property type="evidence" value="ECO:0007669"/>
    <property type="project" value="UniProtKB-KW"/>
</dbReference>
<organism evidence="7 8">
    <name type="scientific">Entotheonella factor</name>
    <dbReference type="NCBI Taxonomy" id="1429438"/>
    <lineage>
        <taxon>Bacteria</taxon>
        <taxon>Pseudomonadati</taxon>
        <taxon>Nitrospinota/Tectimicrobiota group</taxon>
        <taxon>Candidatus Tectimicrobiota</taxon>
        <taxon>Candidatus Entotheonellia</taxon>
        <taxon>Candidatus Entotheonellales</taxon>
        <taxon>Candidatus Entotheonellaceae</taxon>
        <taxon>Candidatus Entotheonella</taxon>
    </lineage>
</organism>
<dbReference type="InterPro" id="IPR011990">
    <property type="entry name" value="TPR-like_helical_dom_sf"/>
</dbReference>
<evidence type="ECO:0000259" key="5">
    <source>
        <dbReference type="PROSITE" id="PS50125"/>
    </source>
</evidence>
<evidence type="ECO:0000259" key="6">
    <source>
        <dbReference type="PROSITE" id="PS51755"/>
    </source>
</evidence>
<dbReference type="InterPro" id="IPR029787">
    <property type="entry name" value="Nucleotide_cyclase"/>
</dbReference>
<dbReference type="CDD" id="cd00383">
    <property type="entry name" value="trans_reg_C"/>
    <property type="match status" value="1"/>
</dbReference>
<gene>
    <name evidence="7" type="ORF">ETSY1_47050</name>
</gene>
<dbReference type="Gene3D" id="3.30.70.1230">
    <property type="entry name" value="Nucleotide cyclase"/>
    <property type="match status" value="1"/>
</dbReference>
<dbReference type="Pfam" id="PF13191">
    <property type="entry name" value="AAA_16"/>
    <property type="match status" value="1"/>
</dbReference>
<dbReference type="InterPro" id="IPR041664">
    <property type="entry name" value="AAA_16"/>
</dbReference>
<sequence>MRYHFADCVLDTNQYTLCRAGQLIRLRPKPFQVLSYLLIHHDRVVTKQELAEQFWPDQFITDAVVENTLKAARQAVGDSGRAQTIIRTVRGVGYRVVVSIITDSDVPEVDPPLVPAELDTDQELAIAGEPTLSLQPPASDAERRQLTVLVCRVVDSTSLSSQMALEDYLAVLQAYHRTCADVIKRLEGYLAQHLEDGLLTYFGYPLARENDAHRAIRASLEIMDALKPLSHRLEQDIGIRLKVQFGIHTGLVIIGALGTGERREPLALGETPKLAAQLQSLAEPGTVVISQATARLVQGYFTLREHPGHTLPGMMAEMRAFQVMAPTEVQNRLDAAGLDGLTPMVNREAERSLFFQHWEQVQEGRGRVIIVNGEAGIGKSRLVQTMRDTLDDKACTQLECWCSPYYQNSAWYPVIELWQRCFQEQDEDTPQARLQHLETTLAKLTLPLEETLPLMASLLSLPYDEHRFPTLSLSPQAQRDQTLETMLAMTLALASRQPVLFLVEDLHWADPSTLEFLDLLVEQIPTSHLCLVCTCRPSASVTWGNRSYCYEISLDRLSQRHVEEMMVGVARGKRLPADVLEQVGEKTDGVPLFVEELTKTVLETEWLRDAGSQYDRVASLSDIAIPTTLHDSLMARLDRLDTAKRVAQLGATLGREFSYDLLREVSPWEEEVLQQDLRRLVDAELVFQRGLPSQATYVFKHNLVQEAAYQSLVRHQRQHYHQRAAEALSERFSALVETQPERLAYHFTEAGLTEEALRHWHQAGLHAVERAAHVEASRHLTTGLELLATLPDTPEHAQQELDLLLTYLPVLAATQGAATPERERLLRRAYTLCQQLEASEQVFGVLVGLCSFHHMREEIQTAREWAEACLQVAQGQSGSTLLLSAHFLLGSTLYSLGDFALSLDHLEQGIALYDPKQHANPKSTFGLRNCGESCLSYAAWCLRLMGYPEQALVRTQEALVLARQLTHPYSLAWALLSAIFFHESQREIQAVRERAEEFLALVTEYGFTSFTGHAWFWQGWALGMTGQAEGLDLIHQGLAAIQSTGSKLGRRMYAGYLSDVHRQLGQVDEGLRVLAEVQPEHDDHWSGMWYRHRGELLMLAGEQQTEEAERCLQQALAIMHAYQTKWWELQTAKSLSRLWQQQGKHQAAYNLLAPIYNWFTEGFDTADLQEAKALLNELELES</sequence>
<comment type="caution">
    <text evidence="7">The sequence shown here is derived from an EMBL/GenBank/DDBJ whole genome shotgun (WGS) entry which is preliminary data.</text>
</comment>
<dbReference type="InterPro" id="IPR001054">
    <property type="entry name" value="A/G_cyclase"/>
</dbReference>
<keyword evidence="8" id="KW-1185">Reference proteome</keyword>
<dbReference type="Gene3D" id="1.25.40.10">
    <property type="entry name" value="Tetratricopeptide repeat domain"/>
    <property type="match status" value="1"/>
</dbReference>
<dbReference type="GO" id="GO:0004016">
    <property type="term" value="F:adenylate cyclase activity"/>
    <property type="evidence" value="ECO:0007669"/>
    <property type="project" value="UniProtKB-ARBA"/>
</dbReference>
<dbReference type="PATRIC" id="fig|1429438.4.peg.181"/>
<dbReference type="PROSITE" id="PS50125">
    <property type="entry name" value="GUANYLATE_CYCLASE_2"/>
    <property type="match status" value="1"/>
</dbReference>